<dbReference type="OrthoDB" id="1931594at2759"/>
<reference evidence="2 3" key="2">
    <citation type="submission" date="2025-05" db="UniProtKB">
        <authorList>
            <consortium name="RefSeq"/>
        </authorList>
    </citation>
    <scope>IDENTIFICATION</scope>
    <source>
        <tissue evidence="2 3">Leaves</tissue>
    </source>
</reference>
<reference evidence="1" key="1">
    <citation type="journal article" date="2025" name="Foods">
        <title>Unveiling the Microbial Signatures of Arabica Coffee Cherries: Insights into Ripeness Specific Diversity, Functional Traits, and Implications for Quality and Safety.</title>
        <authorList>
            <consortium name="RefSeq"/>
            <person name="Tenea G.N."/>
            <person name="Cifuentes V."/>
            <person name="Reyes P."/>
            <person name="Cevallos-Vallejos M."/>
        </authorList>
    </citation>
    <scope>NUCLEOTIDE SEQUENCE [LARGE SCALE GENOMIC DNA]</scope>
</reference>
<dbReference type="AlphaFoldDB" id="A0A6P6WKF9"/>
<gene>
    <name evidence="2" type="primary">LOC113732558</name>
    <name evidence="3" type="synonym">LOC140037021</name>
</gene>
<dbReference type="RefSeq" id="XP_027114202.2">
    <property type="nucleotide sequence ID" value="XM_027258401.2"/>
</dbReference>
<proteinExistence type="predicted"/>
<evidence type="ECO:0000313" key="1">
    <source>
        <dbReference type="Proteomes" id="UP001652660"/>
    </source>
</evidence>
<dbReference type="PANTHER" id="PTHR35753">
    <property type="entry name" value="PROTEIN MAINTENANCE OF PSII UNDER HIGH LIGHT 1"/>
    <property type="match status" value="1"/>
</dbReference>
<dbReference type="GO" id="GO:0009535">
    <property type="term" value="C:chloroplast thylakoid membrane"/>
    <property type="evidence" value="ECO:0007669"/>
    <property type="project" value="InterPro"/>
</dbReference>
<evidence type="ECO:0000313" key="3">
    <source>
        <dbReference type="RefSeq" id="XP_071936662.1"/>
    </source>
</evidence>
<name>A0A6P6WKF9_COFAR</name>
<dbReference type="GO" id="GO:0061635">
    <property type="term" value="P:regulation of protein complex stability"/>
    <property type="evidence" value="ECO:0007669"/>
    <property type="project" value="InterPro"/>
</dbReference>
<organism evidence="1 2">
    <name type="scientific">Coffea arabica</name>
    <name type="common">Arabian coffee</name>
    <dbReference type="NCBI Taxonomy" id="13443"/>
    <lineage>
        <taxon>Eukaryota</taxon>
        <taxon>Viridiplantae</taxon>
        <taxon>Streptophyta</taxon>
        <taxon>Embryophyta</taxon>
        <taxon>Tracheophyta</taxon>
        <taxon>Spermatophyta</taxon>
        <taxon>Magnoliopsida</taxon>
        <taxon>eudicotyledons</taxon>
        <taxon>Gunneridae</taxon>
        <taxon>Pentapetalae</taxon>
        <taxon>asterids</taxon>
        <taxon>lamiids</taxon>
        <taxon>Gentianales</taxon>
        <taxon>Rubiaceae</taxon>
        <taxon>Ixoroideae</taxon>
        <taxon>Gardenieae complex</taxon>
        <taxon>Bertiereae - Coffeeae clade</taxon>
        <taxon>Coffeeae</taxon>
        <taxon>Coffea</taxon>
    </lineage>
</organism>
<dbReference type="RefSeq" id="XP_071936662.1">
    <property type="nucleotide sequence ID" value="XM_072080561.1"/>
</dbReference>
<dbReference type="PANTHER" id="PTHR35753:SF2">
    <property type="entry name" value="PROTEIN MAINTENANCE OF PSII UNDER HIGH LIGHT 1"/>
    <property type="match status" value="1"/>
</dbReference>
<sequence length="225" mass="23736">MAATAALSANSRTITTPSSGRLFFNSYDKGQKKRQINFLKIRASDDSECNTEECAPDKEVGKVSVEWLAGEKTKVVGTFPPRTQGWTGYVEKDTAGQKNIYSVEPAVYVAESAISSGTAGSSADGSENTILVAGGLALISIAAASAILLQVGKNPPPIQTVEYSGPSLSYYINKFKPTEIMEAAAPLVTVTSTSLQSESSNIEVPQVRVLSESLQDTSISSSNIS</sequence>
<evidence type="ECO:0000313" key="2">
    <source>
        <dbReference type="RefSeq" id="XP_027114202.2"/>
    </source>
</evidence>
<protein>
    <submittedName>
        <fullName evidence="2 3">Protein MAINTENANCE OF PSII UNDER HIGH LIGHT 1-like</fullName>
    </submittedName>
</protein>
<dbReference type="InterPro" id="IPR038936">
    <property type="entry name" value="MPH1"/>
</dbReference>
<dbReference type="GeneID" id="113732558"/>
<keyword evidence="1" id="KW-1185">Reference proteome</keyword>
<accession>A0A6P6WKF9</accession>
<dbReference type="Proteomes" id="UP001652660">
    <property type="component" value="Chromosome 2e"/>
</dbReference>